<organism evidence="3">
    <name type="scientific">bioreactor metagenome</name>
    <dbReference type="NCBI Taxonomy" id="1076179"/>
    <lineage>
        <taxon>unclassified sequences</taxon>
        <taxon>metagenomes</taxon>
        <taxon>ecological metagenomes</taxon>
    </lineage>
</organism>
<dbReference type="InterPro" id="IPR013785">
    <property type="entry name" value="Aldolase_TIM"/>
</dbReference>
<evidence type="ECO:0000313" key="3">
    <source>
        <dbReference type="EMBL" id="MPN63274.1"/>
    </source>
</evidence>
<evidence type="ECO:0000256" key="1">
    <source>
        <dbReference type="ARBA" id="ARBA00022723"/>
    </source>
</evidence>
<evidence type="ECO:0000256" key="2">
    <source>
        <dbReference type="ARBA" id="ARBA00023235"/>
    </source>
</evidence>
<keyword evidence="2 3" id="KW-0413">Isomerase</keyword>
<proteinExistence type="predicted"/>
<sequence length="126" mass="13319">MIEAVRERGCSVGVTMKPGTPADDILSIIDKVDLVLVMTVEPGFGGQSFMSEMIPKILAISEVIRRMSLNVHLEVDGGIDEFTAPKVVQAGANMLVAGTSVFKAKDGAAAAIEKLHATQKLLPGKK</sequence>
<keyword evidence="1" id="KW-0479">Metal-binding</keyword>
<gene>
    <name evidence="3" type="primary">rpe_50</name>
    <name evidence="3" type="ORF">SDC9_211031</name>
</gene>
<name>A0A645JTG6_9ZZZZ</name>
<dbReference type="PANTHER" id="PTHR11749">
    <property type="entry name" value="RIBULOSE-5-PHOSPHATE-3-EPIMERASE"/>
    <property type="match status" value="1"/>
</dbReference>
<dbReference type="Pfam" id="PF00834">
    <property type="entry name" value="Ribul_P_3_epim"/>
    <property type="match status" value="1"/>
</dbReference>
<dbReference type="InterPro" id="IPR011060">
    <property type="entry name" value="RibuloseP-bd_barrel"/>
</dbReference>
<dbReference type="Gene3D" id="3.20.20.70">
    <property type="entry name" value="Aldolase class I"/>
    <property type="match status" value="1"/>
</dbReference>
<protein>
    <submittedName>
        <fullName evidence="3">Ribulose-phosphate 3-epimerase</fullName>
        <ecNumber evidence="3">5.1.3.1</ecNumber>
    </submittedName>
</protein>
<dbReference type="PROSITE" id="PS01086">
    <property type="entry name" value="RIBUL_P_3_EPIMER_2"/>
    <property type="match status" value="1"/>
</dbReference>
<reference evidence="3" key="1">
    <citation type="submission" date="2019-08" db="EMBL/GenBank/DDBJ databases">
        <authorList>
            <person name="Kucharzyk K."/>
            <person name="Murdoch R.W."/>
            <person name="Higgins S."/>
            <person name="Loffler F."/>
        </authorList>
    </citation>
    <scope>NUCLEOTIDE SEQUENCE</scope>
</reference>
<dbReference type="InterPro" id="IPR000056">
    <property type="entry name" value="Ribul_P_3_epim-like"/>
</dbReference>
<dbReference type="GO" id="GO:0005975">
    <property type="term" value="P:carbohydrate metabolic process"/>
    <property type="evidence" value="ECO:0007669"/>
    <property type="project" value="InterPro"/>
</dbReference>
<dbReference type="EMBL" id="VSSQ01142431">
    <property type="protein sequence ID" value="MPN63274.1"/>
    <property type="molecule type" value="Genomic_DNA"/>
</dbReference>
<accession>A0A645JTG6</accession>
<comment type="caution">
    <text evidence="3">The sequence shown here is derived from an EMBL/GenBank/DDBJ whole genome shotgun (WGS) entry which is preliminary data.</text>
</comment>
<dbReference type="AlphaFoldDB" id="A0A645JTG6"/>
<dbReference type="SUPFAM" id="SSF51366">
    <property type="entry name" value="Ribulose-phoshate binding barrel"/>
    <property type="match status" value="1"/>
</dbReference>
<dbReference type="EC" id="5.1.3.1" evidence="3"/>
<dbReference type="GO" id="GO:0046872">
    <property type="term" value="F:metal ion binding"/>
    <property type="evidence" value="ECO:0007669"/>
    <property type="project" value="UniProtKB-KW"/>
</dbReference>
<dbReference type="GO" id="GO:0004750">
    <property type="term" value="F:D-ribulose-phosphate 3-epimerase activity"/>
    <property type="evidence" value="ECO:0007669"/>
    <property type="project" value="UniProtKB-EC"/>
</dbReference>